<protein>
    <submittedName>
        <fullName evidence="10">TonB dependent receptor</fullName>
    </submittedName>
</protein>
<evidence type="ECO:0000256" key="1">
    <source>
        <dbReference type="ARBA" id="ARBA00004571"/>
    </source>
</evidence>
<dbReference type="RefSeq" id="WP_138292637.1">
    <property type="nucleotide sequence ID" value="NZ_BAABZC010000002.1"/>
</dbReference>
<dbReference type="InterPro" id="IPR023997">
    <property type="entry name" value="TonB-dep_OMP_SusC/RagA_CS"/>
</dbReference>
<dbReference type="Pfam" id="PF07715">
    <property type="entry name" value="Plug"/>
    <property type="match status" value="1"/>
</dbReference>
<feature type="domain" description="TonB-dependent receptor plug" evidence="9">
    <location>
        <begin position="118"/>
        <end position="221"/>
    </location>
</feature>
<keyword evidence="4 7" id="KW-0812">Transmembrane</keyword>
<dbReference type="SUPFAM" id="SSF49464">
    <property type="entry name" value="Carboxypeptidase regulatory domain-like"/>
    <property type="match status" value="1"/>
</dbReference>
<evidence type="ECO:0000259" key="9">
    <source>
        <dbReference type="Pfam" id="PF07715"/>
    </source>
</evidence>
<comment type="similarity">
    <text evidence="7">Belongs to the TonB-dependent receptor family.</text>
</comment>
<keyword evidence="8" id="KW-0732">Signal</keyword>
<keyword evidence="2 7" id="KW-0813">Transport</keyword>
<evidence type="ECO:0000256" key="6">
    <source>
        <dbReference type="ARBA" id="ARBA00023237"/>
    </source>
</evidence>
<evidence type="ECO:0000256" key="7">
    <source>
        <dbReference type="PROSITE-ProRule" id="PRU01360"/>
    </source>
</evidence>
<dbReference type="InterPro" id="IPR012910">
    <property type="entry name" value="Plug_dom"/>
</dbReference>
<comment type="subcellular location">
    <subcellularLocation>
        <location evidence="1 7">Cell outer membrane</location>
        <topology evidence="1 7">Multi-pass membrane protein</topology>
    </subcellularLocation>
</comment>
<reference evidence="10" key="1">
    <citation type="submission" date="2019-11" db="EMBL/GenBank/DDBJ databases">
        <authorList>
            <person name="Feng L."/>
        </authorList>
    </citation>
    <scope>NUCLEOTIDE SEQUENCE</scope>
    <source>
        <strain evidence="10">BintestinalisLFYP9</strain>
    </source>
</reference>
<keyword evidence="6 7" id="KW-0998">Cell outer membrane</keyword>
<evidence type="ECO:0000256" key="8">
    <source>
        <dbReference type="SAM" id="SignalP"/>
    </source>
</evidence>
<organism evidence="10">
    <name type="scientific">Bacteroides intestinalis</name>
    <dbReference type="NCBI Taxonomy" id="329854"/>
    <lineage>
        <taxon>Bacteria</taxon>
        <taxon>Pseudomonadati</taxon>
        <taxon>Bacteroidota</taxon>
        <taxon>Bacteroidia</taxon>
        <taxon>Bacteroidales</taxon>
        <taxon>Bacteroidaceae</taxon>
        <taxon>Bacteroides</taxon>
    </lineage>
</organism>
<dbReference type="AlphaFoldDB" id="A0A6N2UX86"/>
<dbReference type="Gene3D" id="2.40.170.20">
    <property type="entry name" value="TonB-dependent receptor, beta-barrel domain"/>
    <property type="match status" value="1"/>
</dbReference>
<keyword evidence="5 7" id="KW-0472">Membrane</keyword>
<gene>
    <name evidence="10" type="ORF">BILFYP9_02300</name>
</gene>
<evidence type="ECO:0000256" key="5">
    <source>
        <dbReference type="ARBA" id="ARBA00023136"/>
    </source>
</evidence>
<dbReference type="EMBL" id="CACRSU010000020">
    <property type="protein sequence ID" value="VYT22388.1"/>
    <property type="molecule type" value="Genomic_DNA"/>
</dbReference>
<dbReference type="NCBIfam" id="TIGR04056">
    <property type="entry name" value="OMP_RagA_SusC"/>
    <property type="match status" value="1"/>
</dbReference>
<dbReference type="NCBIfam" id="TIGR04057">
    <property type="entry name" value="SusC_RagA_signa"/>
    <property type="match status" value="1"/>
</dbReference>
<feature type="chain" id="PRO_5026985701" evidence="8">
    <location>
        <begin position="20"/>
        <end position="1024"/>
    </location>
</feature>
<dbReference type="InterPro" id="IPR037066">
    <property type="entry name" value="Plug_dom_sf"/>
</dbReference>
<dbReference type="InterPro" id="IPR023996">
    <property type="entry name" value="TonB-dep_OMP_SusC/RagA"/>
</dbReference>
<dbReference type="InterPro" id="IPR039426">
    <property type="entry name" value="TonB-dep_rcpt-like"/>
</dbReference>
<evidence type="ECO:0000313" key="10">
    <source>
        <dbReference type="EMBL" id="VYT22388.1"/>
    </source>
</evidence>
<sequence>MKYLYLLLLTFCLSIPTSAQNNTVKVAGVVMDENGETLIGVNVIVKGTSIAAITDLDGRFRINNIPKGATVTFSYMGYKTLDIRYTSDKEKETIGMRPDISELEEVVITGRGSQRKVSVVGAITNVETRELQVPATSVSNMLGARVPGIIAVTRSGEPGNDFSEFWIRGISTFGANQGALILIDGIEGSLNDLDPSDIESFSILKDASATAVYGTRGANGVVVVTTKRGKAGKLQINYKANMTYSYSPRMPEYTDAYQYATLANEARIVRGNNVLYTPTELELYRTGLDQDLYPDVNWREVILKDHVWNTQHHFSLSGGGENARYYVSLGALTNEALFKQDKESPYSANVDYNKYNFRANVDANVTRTTLLSLNLETVFVKQNAPGFGDDNKALWTAQANLPATMVPVRYSNGQLPSYGVNGDQMSPYVQLNYTGYKAIERYSAKSNITLKQDLGMLLKGLSVQGLFSLMTNGSHTIKNTITPDLYFADPKMGRYTDGSLRTQKKVEKVDLISEQLSSSDRQYYFELQTNYERIFNKDHRVTGLLHYYCQETKNSTWGNDLYSVVPKRYQAFSGRATYSYKDTYMIEGNVGYTGSENFKKGERYGLFPSIALGWIPSQYEFFQKALPFFNYLKFRGSYGKVGNDRLKDVRFPYLTIVANTNSGIWGGTGIGETQIGSTNMAWETTSKLDLGIDGKLFDNKLEFTVDFFRNKTTGVFQKRESVPLESGLNSTLPYANIGSMTSWGFDGNASYTQAVTKDLSFTLRGNFTLARNKVNYWEQSGVNYPYQAYSGAPYGVLRGLISEGLFKDETDIKSSPKQTFMENVMPGDIKYKDVNGDGVVNDDDIVPLSFSNIPQIQYGLAFEVNYKGFRFNALFEGVKDVQYFMGGSGYYPFAGETTGNVLSIVSDQANRWTPAWYSGDPATENPNARFPRLTYGANENNNRASTHWLADGSYIRLKNVELSYSFPSKWMHKAKIIKSLTISLIGENLHVWDKVKLWDPAQASDNGAVYPLQRKYTMQLFVTF</sequence>
<accession>A0A6N2UX86</accession>
<dbReference type="GO" id="GO:0009279">
    <property type="term" value="C:cell outer membrane"/>
    <property type="evidence" value="ECO:0007669"/>
    <property type="project" value="UniProtKB-SubCell"/>
</dbReference>
<dbReference type="Gene3D" id="2.60.40.1120">
    <property type="entry name" value="Carboxypeptidase-like, regulatory domain"/>
    <property type="match status" value="1"/>
</dbReference>
<dbReference type="SUPFAM" id="SSF56935">
    <property type="entry name" value="Porins"/>
    <property type="match status" value="1"/>
</dbReference>
<keyword evidence="10" id="KW-0675">Receptor</keyword>
<evidence type="ECO:0000256" key="2">
    <source>
        <dbReference type="ARBA" id="ARBA00022448"/>
    </source>
</evidence>
<keyword evidence="3 7" id="KW-1134">Transmembrane beta strand</keyword>
<dbReference type="FunFam" id="2.170.130.10:FF:000003">
    <property type="entry name" value="SusC/RagA family TonB-linked outer membrane protein"/>
    <property type="match status" value="1"/>
</dbReference>
<dbReference type="Pfam" id="PF13715">
    <property type="entry name" value="CarbopepD_reg_2"/>
    <property type="match status" value="1"/>
</dbReference>
<dbReference type="PROSITE" id="PS52016">
    <property type="entry name" value="TONB_DEPENDENT_REC_3"/>
    <property type="match status" value="1"/>
</dbReference>
<dbReference type="InterPro" id="IPR036942">
    <property type="entry name" value="Beta-barrel_TonB_sf"/>
</dbReference>
<dbReference type="InterPro" id="IPR008969">
    <property type="entry name" value="CarboxyPept-like_regulatory"/>
</dbReference>
<proteinExistence type="inferred from homology"/>
<name>A0A6N2UX86_9BACE</name>
<evidence type="ECO:0000256" key="3">
    <source>
        <dbReference type="ARBA" id="ARBA00022452"/>
    </source>
</evidence>
<feature type="signal peptide" evidence="8">
    <location>
        <begin position="1"/>
        <end position="19"/>
    </location>
</feature>
<evidence type="ECO:0000256" key="4">
    <source>
        <dbReference type="ARBA" id="ARBA00022692"/>
    </source>
</evidence>
<dbReference type="Gene3D" id="2.170.130.10">
    <property type="entry name" value="TonB-dependent receptor, plug domain"/>
    <property type="match status" value="1"/>
</dbReference>